<feature type="domain" description="Ubiquitin-like protease family profile" evidence="4">
    <location>
        <begin position="44"/>
        <end position="197"/>
    </location>
</feature>
<dbReference type="Proteomes" id="UP000887574">
    <property type="component" value="Unplaced"/>
</dbReference>
<reference evidence="6" key="1">
    <citation type="submission" date="2022-11" db="UniProtKB">
        <authorList>
            <consortium name="WormBaseParasite"/>
        </authorList>
    </citation>
    <scope>IDENTIFICATION</scope>
</reference>
<dbReference type="WBParaSite" id="jg608">
    <property type="protein sequence ID" value="jg608"/>
    <property type="gene ID" value="jg608"/>
</dbReference>
<dbReference type="SUPFAM" id="SSF54001">
    <property type="entry name" value="Cysteine proteinases"/>
    <property type="match status" value="1"/>
</dbReference>
<keyword evidence="5" id="KW-1185">Reference proteome</keyword>
<keyword evidence="3" id="KW-0378">Hydrolase</keyword>
<organism evidence="5 6">
    <name type="scientific">Ditylenchus dipsaci</name>
    <dbReference type="NCBI Taxonomy" id="166011"/>
    <lineage>
        <taxon>Eukaryota</taxon>
        <taxon>Metazoa</taxon>
        <taxon>Ecdysozoa</taxon>
        <taxon>Nematoda</taxon>
        <taxon>Chromadorea</taxon>
        <taxon>Rhabditida</taxon>
        <taxon>Tylenchina</taxon>
        <taxon>Tylenchomorpha</taxon>
        <taxon>Sphaerularioidea</taxon>
        <taxon>Anguinidae</taxon>
        <taxon>Anguininae</taxon>
        <taxon>Ditylenchus</taxon>
    </lineage>
</organism>
<dbReference type="GO" id="GO:0006508">
    <property type="term" value="P:proteolysis"/>
    <property type="evidence" value="ECO:0007669"/>
    <property type="project" value="UniProtKB-KW"/>
</dbReference>
<proteinExistence type="inferred from homology"/>
<evidence type="ECO:0000256" key="1">
    <source>
        <dbReference type="ARBA" id="ARBA00005234"/>
    </source>
</evidence>
<protein>
    <submittedName>
        <fullName evidence="6">Ubiquitin-like protease family profile domain-containing protein</fullName>
    </submittedName>
</protein>
<sequence>MFIQPGRETKERDTLNKDISEEVITIDENDIDDTNISHKGTDKISVNLNNVRDLIENSNQMMDDSTLISFLLTIPPQTDRNIGILDPLYRHSMPTFRAGFFYGNLLHFELAIVPIHIPTSIHWVLAIYERNDKVYYFDSLLEPITADTIQYINSAVEGMTYKQHKHPEIVTITSSNINAQTDSVNCGFHIAIIAEAYVLNNQRTFLTNFNIDVERRRILSILSSREQLNHAEETDIHRQIQNTLLITMDQILKSK</sequence>
<dbReference type="PROSITE" id="PS50600">
    <property type="entry name" value="ULP_PROTEASE"/>
    <property type="match status" value="1"/>
</dbReference>
<dbReference type="InterPro" id="IPR003653">
    <property type="entry name" value="Peptidase_C48_C"/>
</dbReference>
<evidence type="ECO:0000256" key="2">
    <source>
        <dbReference type="ARBA" id="ARBA00022670"/>
    </source>
</evidence>
<comment type="similarity">
    <text evidence="1">Belongs to the peptidase C48 family.</text>
</comment>
<dbReference type="Gene3D" id="3.40.395.10">
    <property type="entry name" value="Adenoviral Proteinase, Chain A"/>
    <property type="match status" value="1"/>
</dbReference>
<keyword evidence="2" id="KW-0645">Protease</keyword>
<name>A0A915EGG1_9BILA</name>
<accession>A0A915EGG1</accession>
<dbReference type="Pfam" id="PF02902">
    <property type="entry name" value="Peptidase_C48"/>
    <property type="match status" value="1"/>
</dbReference>
<evidence type="ECO:0000313" key="6">
    <source>
        <dbReference type="WBParaSite" id="jg608"/>
    </source>
</evidence>
<evidence type="ECO:0000256" key="3">
    <source>
        <dbReference type="ARBA" id="ARBA00022801"/>
    </source>
</evidence>
<evidence type="ECO:0000259" key="4">
    <source>
        <dbReference type="PROSITE" id="PS50600"/>
    </source>
</evidence>
<evidence type="ECO:0000313" key="5">
    <source>
        <dbReference type="Proteomes" id="UP000887574"/>
    </source>
</evidence>
<dbReference type="InterPro" id="IPR038765">
    <property type="entry name" value="Papain-like_cys_pep_sf"/>
</dbReference>
<dbReference type="GO" id="GO:0008234">
    <property type="term" value="F:cysteine-type peptidase activity"/>
    <property type="evidence" value="ECO:0007669"/>
    <property type="project" value="InterPro"/>
</dbReference>
<dbReference type="AlphaFoldDB" id="A0A915EGG1"/>